<feature type="non-terminal residue" evidence="2">
    <location>
        <position position="1"/>
    </location>
</feature>
<feature type="compositionally biased region" description="Basic and acidic residues" evidence="1">
    <location>
        <begin position="35"/>
        <end position="44"/>
    </location>
</feature>
<evidence type="ECO:0000313" key="2">
    <source>
        <dbReference type="EMBL" id="CAA9508213.1"/>
    </source>
</evidence>
<feature type="non-terminal residue" evidence="2">
    <location>
        <position position="82"/>
    </location>
</feature>
<evidence type="ECO:0000256" key="1">
    <source>
        <dbReference type="SAM" id="MobiDB-lite"/>
    </source>
</evidence>
<dbReference type="AlphaFoldDB" id="A0A6J4SXF6"/>
<sequence>ARRSERPRGHARRGGGEAQGRLSGREPAAAGPAHRRPDPADLQHPRPGALRVPVLLLVPAALGADQRALHPHRLPGDEGDAL</sequence>
<reference evidence="2" key="1">
    <citation type="submission" date="2020-02" db="EMBL/GenBank/DDBJ databases">
        <authorList>
            <person name="Meier V. D."/>
        </authorList>
    </citation>
    <scope>NUCLEOTIDE SEQUENCE</scope>
    <source>
        <strain evidence="2">AVDCRST_MAG13</strain>
    </source>
</reference>
<feature type="region of interest" description="Disordered" evidence="1">
    <location>
        <begin position="63"/>
        <end position="82"/>
    </location>
</feature>
<protein>
    <submittedName>
        <fullName evidence="2">Uncharacterized protein</fullName>
    </submittedName>
</protein>
<gene>
    <name evidence="2" type="ORF">AVDCRST_MAG13-2653</name>
</gene>
<feature type="region of interest" description="Disordered" evidence="1">
    <location>
        <begin position="1"/>
        <end position="47"/>
    </location>
</feature>
<organism evidence="2">
    <name type="scientific">uncultured Solirubrobacteraceae bacterium</name>
    <dbReference type="NCBI Taxonomy" id="1162706"/>
    <lineage>
        <taxon>Bacteria</taxon>
        <taxon>Bacillati</taxon>
        <taxon>Actinomycetota</taxon>
        <taxon>Thermoleophilia</taxon>
        <taxon>Solirubrobacterales</taxon>
        <taxon>Solirubrobacteraceae</taxon>
        <taxon>environmental samples</taxon>
    </lineage>
</organism>
<name>A0A6J4SXF6_9ACTN</name>
<accession>A0A6J4SXF6</accession>
<dbReference type="EMBL" id="CADCVO010000424">
    <property type="protein sequence ID" value="CAA9508213.1"/>
    <property type="molecule type" value="Genomic_DNA"/>
</dbReference>
<proteinExistence type="predicted"/>